<dbReference type="Proteomes" id="UP001432322">
    <property type="component" value="Unassembled WGS sequence"/>
</dbReference>
<evidence type="ECO:0000256" key="1">
    <source>
        <dbReference type="SAM" id="MobiDB-lite"/>
    </source>
</evidence>
<feature type="region of interest" description="Disordered" evidence="1">
    <location>
        <begin position="68"/>
        <end position="190"/>
    </location>
</feature>
<dbReference type="AlphaFoldDB" id="A0AAV5W5R8"/>
<comment type="caution">
    <text evidence="2">The sequence shown here is derived from an EMBL/GenBank/DDBJ whole genome shotgun (WGS) entry which is preliminary data.</text>
</comment>
<dbReference type="EMBL" id="BTSY01000004">
    <property type="protein sequence ID" value="GMT26099.1"/>
    <property type="molecule type" value="Genomic_DNA"/>
</dbReference>
<accession>A0AAV5W5R8</accession>
<evidence type="ECO:0000313" key="3">
    <source>
        <dbReference type="Proteomes" id="UP001432322"/>
    </source>
</evidence>
<feature type="compositionally biased region" description="Polar residues" evidence="1">
    <location>
        <begin position="181"/>
        <end position="190"/>
    </location>
</feature>
<feature type="region of interest" description="Disordered" evidence="1">
    <location>
        <begin position="243"/>
        <end position="264"/>
    </location>
</feature>
<organism evidence="2 3">
    <name type="scientific">Pristionchus fissidentatus</name>
    <dbReference type="NCBI Taxonomy" id="1538716"/>
    <lineage>
        <taxon>Eukaryota</taxon>
        <taxon>Metazoa</taxon>
        <taxon>Ecdysozoa</taxon>
        <taxon>Nematoda</taxon>
        <taxon>Chromadorea</taxon>
        <taxon>Rhabditida</taxon>
        <taxon>Rhabditina</taxon>
        <taxon>Diplogasteromorpha</taxon>
        <taxon>Diplogasteroidea</taxon>
        <taxon>Neodiplogasteridae</taxon>
        <taxon>Pristionchus</taxon>
    </lineage>
</organism>
<keyword evidence="3" id="KW-1185">Reference proteome</keyword>
<reference evidence="2" key="1">
    <citation type="submission" date="2023-10" db="EMBL/GenBank/DDBJ databases">
        <title>Genome assembly of Pristionchus species.</title>
        <authorList>
            <person name="Yoshida K."/>
            <person name="Sommer R.J."/>
        </authorList>
    </citation>
    <scope>NUCLEOTIDE SEQUENCE</scope>
    <source>
        <strain evidence="2">RS5133</strain>
    </source>
</reference>
<evidence type="ECO:0000313" key="2">
    <source>
        <dbReference type="EMBL" id="GMT26099.1"/>
    </source>
</evidence>
<sequence length="264" mass="29069">VRQIEDATVIHVIPKRTVTAGKIAVDQKISYRDEQYGTIFERTVAHIGTKEQCDDMQKILIQRGEGDMRDASSVMRELSTKPVRKPRVNPYLDDADERSMAGPSSSLTRRIKDEPKSPPAKRNKSFTGRDDKGAKKTRKSKEKTVDRKAVIPTLDLDESDESTAGTPPGSPQQIVPKASQHRSSNGHDASLHSSIAKLTKLVESQGKVINYLADNVTSRPYPKSNSTSALQCKRPTLKEVVLSQGEIQPPTQEEGEVASLLLTA</sequence>
<name>A0AAV5W5R8_9BILA</name>
<protein>
    <submittedName>
        <fullName evidence="2">Uncharacterized protein</fullName>
    </submittedName>
</protein>
<feature type="non-terminal residue" evidence="2">
    <location>
        <position position="1"/>
    </location>
</feature>
<proteinExistence type="predicted"/>
<gene>
    <name evidence="2" type="ORF">PFISCL1PPCAC_17396</name>
</gene>